<dbReference type="CDD" id="cd13123">
    <property type="entry name" value="MATE_MurJ_like"/>
    <property type="match status" value="1"/>
</dbReference>
<dbReference type="PRINTS" id="PR01806">
    <property type="entry name" value="VIRFACTRMVIN"/>
</dbReference>
<evidence type="ECO:0000313" key="12">
    <source>
        <dbReference type="EMBL" id="MBC2594760.1"/>
    </source>
</evidence>
<dbReference type="InterPro" id="IPR004268">
    <property type="entry name" value="MurJ"/>
</dbReference>
<dbReference type="AlphaFoldDB" id="A0A842HEV8"/>
<comment type="pathway">
    <text evidence="10">Cell wall biogenesis; peptidoglycan biosynthesis.</text>
</comment>
<evidence type="ECO:0000256" key="2">
    <source>
        <dbReference type="ARBA" id="ARBA00022475"/>
    </source>
</evidence>
<comment type="function">
    <text evidence="8 10 11">Involved in peptidoglycan biosynthesis. Transports lipid-linked peptidoglycan precursors from the inner to the outer leaflet of the cytoplasmic membrane.</text>
</comment>
<keyword evidence="3 10" id="KW-0812">Transmembrane</keyword>
<dbReference type="GO" id="GO:0015648">
    <property type="term" value="F:lipid-linked peptidoglycan transporter activity"/>
    <property type="evidence" value="ECO:0007669"/>
    <property type="project" value="UniProtKB-UniRule"/>
</dbReference>
<evidence type="ECO:0000256" key="5">
    <source>
        <dbReference type="ARBA" id="ARBA00022984"/>
    </source>
</evidence>
<keyword evidence="5 10" id="KW-0573">Peptidoglycan synthesis</keyword>
<sequence>MAKNLQNILIVSVSTLGSRLLGLLRDILMMGFLGLSATSSAFIFAFTVPNLFRRLLGEGALSSALIPIFSDALKQEGKGPAFNFANRVLSRALVVLLILAGVGMVGFGTGWLLIRHAGLAETLQVDRQQWEWGCEMGVLLLPYMVLVCLAALMGGILNVLQRFAVHALTAVWLNLALIAALLIGGWLLGLRDFPLAIALCVGVLVGGAVQLVVPMVALFKEKWRWKFDFTHTQRLAELNRIFLPAVAGAAVMQVNVLVSRLLAFGLNDTGVTALYLANRLVELPLGVFAIAVATVIFPNLSLLAAAGDKAGIVRLYGEGLRLILAVTVPAAVGLAVLAGPVLGLLFEWGRFSSLDVAQTVPVLAVFACALPFYGLATMATRGFHSMKDTRTPVRIAVVSFVVNLVLSLVLMIPFGTVGLAVANFVSAGVQAVGLAMVLPRRLIVFSGARLVNGLVRIVLAALGMGLVTWLLWRGLSLWVPPGKWADVLAVGVVIPVSAAVYFGLLWMSGFEDRRALLDLFLRRGGRR</sequence>
<comment type="caution">
    <text evidence="12">The sequence shown here is derived from an EMBL/GenBank/DDBJ whole genome shotgun (WGS) entry which is preliminary data.</text>
</comment>
<evidence type="ECO:0000256" key="3">
    <source>
        <dbReference type="ARBA" id="ARBA00022692"/>
    </source>
</evidence>
<feature type="transmembrane region" description="Helical" evidence="10">
    <location>
        <begin position="395"/>
        <end position="414"/>
    </location>
</feature>
<comment type="similarity">
    <text evidence="9 10 11">Belongs to the MurJ/MviN family.</text>
</comment>
<evidence type="ECO:0000256" key="11">
    <source>
        <dbReference type="PIRNR" id="PIRNR002869"/>
    </source>
</evidence>
<feature type="transmembrane region" description="Helical" evidence="10">
    <location>
        <begin position="140"/>
        <end position="160"/>
    </location>
</feature>
<comment type="subcellular location">
    <subcellularLocation>
        <location evidence="1 10">Cell membrane</location>
        <topology evidence="1 10">Multi-pass membrane protein</topology>
    </subcellularLocation>
</comment>
<evidence type="ECO:0000256" key="4">
    <source>
        <dbReference type="ARBA" id="ARBA00022960"/>
    </source>
</evidence>
<dbReference type="GO" id="GO:0071555">
    <property type="term" value="P:cell wall organization"/>
    <property type="evidence" value="ECO:0007669"/>
    <property type="project" value="UniProtKB-UniRule"/>
</dbReference>
<keyword evidence="2 10" id="KW-1003">Cell membrane</keyword>
<organism evidence="12 13">
    <name type="scientific">Ruficoccus amylovorans</name>
    <dbReference type="NCBI Taxonomy" id="1804625"/>
    <lineage>
        <taxon>Bacteria</taxon>
        <taxon>Pseudomonadati</taxon>
        <taxon>Verrucomicrobiota</taxon>
        <taxon>Opitutia</taxon>
        <taxon>Puniceicoccales</taxon>
        <taxon>Cerasicoccaceae</taxon>
        <taxon>Ruficoccus</taxon>
    </lineage>
</organism>
<feature type="transmembrane region" description="Helical" evidence="10">
    <location>
        <begin position="195"/>
        <end position="220"/>
    </location>
</feature>
<dbReference type="GO" id="GO:0008360">
    <property type="term" value="P:regulation of cell shape"/>
    <property type="evidence" value="ECO:0007669"/>
    <property type="project" value="UniProtKB-UniRule"/>
</dbReference>
<feature type="transmembrane region" description="Helical" evidence="10">
    <location>
        <begin position="420"/>
        <end position="438"/>
    </location>
</feature>
<accession>A0A842HEV8</accession>
<protein>
    <recommendedName>
        <fullName evidence="10">Probable lipid II flippase MurJ</fullName>
    </recommendedName>
</protein>
<feature type="transmembrane region" description="Helical" evidence="10">
    <location>
        <begin position="484"/>
        <end position="507"/>
    </location>
</feature>
<feature type="transmembrane region" description="Helical" evidence="10">
    <location>
        <begin position="241"/>
        <end position="263"/>
    </location>
</feature>
<gene>
    <name evidence="10 12" type="primary">murJ</name>
    <name evidence="12" type="ORF">H5P28_10855</name>
</gene>
<feature type="transmembrane region" description="Helical" evidence="10">
    <location>
        <begin position="450"/>
        <end position="472"/>
    </location>
</feature>
<dbReference type="GO" id="GO:0009252">
    <property type="term" value="P:peptidoglycan biosynthetic process"/>
    <property type="evidence" value="ECO:0007669"/>
    <property type="project" value="UniProtKB-UniRule"/>
</dbReference>
<dbReference type="HAMAP" id="MF_02078">
    <property type="entry name" value="MurJ_MviN"/>
    <property type="match status" value="1"/>
</dbReference>
<feature type="transmembrane region" description="Helical" evidence="10">
    <location>
        <begin position="27"/>
        <end position="48"/>
    </location>
</feature>
<dbReference type="PANTHER" id="PTHR47019">
    <property type="entry name" value="LIPID II FLIPPASE MURJ"/>
    <property type="match status" value="1"/>
</dbReference>
<name>A0A842HEV8_9BACT</name>
<dbReference type="GO" id="GO:0005886">
    <property type="term" value="C:plasma membrane"/>
    <property type="evidence" value="ECO:0007669"/>
    <property type="project" value="UniProtKB-SubCell"/>
</dbReference>
<evidence type="ECO:0000256" key="7">
    <source>
        <dbReference type="ARBA" id="ARBA00023136"/>
    </source>
</evidence>
<feature type="transmembrane region" description="Helical" evidence="10">
    <location>
        <begin position="283"/>
        <end position="307"/>
    </location>
</feature>
<keyword evidence="6 10" id="KW-1133">Transmembrane helix</keyword>
<dbReference type="NCBIfam" id="TIGR01695">
    <property type="entry name" value="murJ_mviN"/>
    <property type="match status" value="1"/>
</dbReference>
<evidence type="ECO:0000256" key="10">
    <source>
        <dbReference type="HAMAP-Rule" id="MF_02078"/>
    </source>
</evidence>
<keyword evidence="4 10" id="KW-0133">Cell shape</keyword>
<dbReference type="GO" id="GO:0034204">
    <property type="term" value="P:lipid translocation"/>
    <property type="evidence" value="ECO:0007669"/>
    <property type="project" value="TreeGrafter"/>
</dbReference>
<proteinExistence type="inferred from homology"/>
<dbReference type="Pfam" id="PF03023">
    <property type="entry name" value="MurJ"/>
    <property type="match status" value="1"/>
</dbReference>
<keyword evidence="10 11" id="KW-0961">Cell wall biogenesis/degradation</keyword>
<feature type="transmembrane region" description="Helical" evidence="10">
    <location>
        <begin position="319"/>
        <end position="342"/>
    </location>
</feature>
<evidence type="ECO:0000256" key="8">
    <source>
        <dbReference type="ARBA" id="ARBA00060041"/>
    </source>
</evidence>
<feature type="transmembrane region" description="Helical" evidence="10">
    <location>
        <begin position="92"/>
        <end position="114"/>
    </location>
</feature>
<dbReference type="RefSeq" id="WP_185675728.1">
    <property type="nucleotide sequence ID" value="NZ_JACHVB010000034.1"/>
</dbReference>
<dbReference type="PIRSF" id="PIRSF002869">
    <property type="entry name" value="MviN"/>
    <property type="match status" value="1"/>
</dbReference>
<evidence type="ECO:0000256" key="9">
    <source>
        <dbReference type="ARBA" id="ARBA00061532"/>
    </source>
</evidence>
<evidence type="ECO:0000256" key="6">
    <source>
        <dbReference type="ARBA" id="ARBA00022989"/>
    </source>
</evidence>
<evidence type="ECO:0000256" key="1">
    <source>
        <dbReference type="ARBA" id="ARBA00004651"/>
    </source>
</evidence>
<feature type="transmembrane region" description="Helical" evidence="10">
    <location>
        <begin position="167"/>
        <end position="189"/>
    </location>
</feature>
<dbReference type="EMBL" id="JACHVB010000034">
    <property type="protein sequence ID" value="MBC2594760.1"/>
    <property type="molecule type" value="Genomic_DNA"/>
</dbReference>
<keyword evidence="7 10" id="KW-0472">Membrane</keyword>
<dbReference type="Proteomes" id="UP000546464">
    <property type="component" value="Unassembled WGS sequence"/>
</dbReference>
<evidence type="ECO:0000313" key="13">
    <source>
        <dbReference type="Proteomes" id="UP000546464"/>
    </source>
</evidence>
<feature type="transmembrane region" description="Helical" evidence="10">
    <location>
        <begin position="362"/>
        <end position="383"/>
    </location>
</feature>
<dbReference type="PANTHER" id="PTHR47019:SF1">
    <property type="entry name" value="LIPID II FLIPPASE MURJ"/>
    <property type="match status" value="1"/>
</dbReference>
<keyword evidence="10 11" id="KW-0813">Transport</keyword>
<reference evidence="12 13" key="1">
    <citation type="submission" date="2020-07" db="EMBL/GenBank/DDBJ databases">
        <authorList>
            <person name="Feng X."/>
        </authorList>
    </citation>
    <scope>NUCLEOTIDE SEQUENCE [LARGE SCALE GENOMIC DNA]</scope>
    <source>
        <strain evidence="12 13">JCM31066</strain>
    </source>
</reference>
<dbReference type="InterPro" id="IPR051050">
    <property type="entry name" value="Lipid_II_flippase_MurJ/MviN"/>
</dbReference>
<keyword evidence="13" id="KW-1185">Reference proteome</keyword>
<dbReference type="UniPathway" id="UPA00219"/>